<comment type="caution">
    <text evidence="1">The sequence shown here is derived from an EMBL/GenBank/DDBJ whole genome shotgun (WGS) entry which is preliminary data.</text>
</comment>
<evidence type="ECO:0008006" key="3">
    <source>
        <dbReference type="Google" id="ProtNLM"/>
    </source>
</evidence>
<dbReference type="InterPro" id="IPR027417">
    <property type="entry name" value="P-loop_NTPase"/>
</dbReference>
<organism evidence="1 2">
    <name type="scientific">Pseudooceanicola sediminis</name>
    <dbReference type="NCBI Taxonomy" id="2211117"/>
    <lineage>
        <taxon>Bacteria</taxon>
        <taxon>Pseudomonadati</taxon>
        <taxon>Pseudomonadota</taxon>
        <taxon>Alphaproteobacteria</taxon>
        <taxon>Rhodobacterales</taxon>
        <taxon>Paracoccaceae</taxon>
        <taxon>Pseudooceanicola</taxon>
    </lineage>
</organism>
<protein>
    <recommendedName>
        <fullName evidence="3">Sulfotransferase domain-containing protein</fullName>
    </recommendedName>
</protein>
<dbReference type="Gene3D" id="3.40.50.300">
    <property type="entry name" value="P-loop containing nucleotide triphosphate hydrolases"/>
    <property type="match status" value="1"/>
</dbReference>
<reference evidence="1 2" key="1">
    <citation type="submission" date="2018-08" db="EMBL/GenBank/DDBJ databases">
        <title>Pseudooceanicola sediminis CY03 in the family Rhodobacteracea.</title>
        <authorList>
            <person name="Zhang Y.-J."/>
        </authorList>
    </citation>
    <scope>NUCLEOTIDE SEQUENCE [LARGE SCALE GENOMIC DNA]</scope>
    <source>
        <strain evidence="1 2">CY03</strain>
    </source>
</reference>
<proteinExistence type="predicted"/>
<evidence type="ECO:0000313" key="1">
    <source>
        <dbReference type="EMBL" id="RII39160.1"/>
    </source>
</evidence>
<name>A0A399J1K8_9RHOB</name>
<dbReference type="Proteomes" id="UP000265848">
    <property type="component" value="Unassembled WGS sequence"/>
</dbReference>
<dbReference type="EMBL" id="QWJJ01000006">
    <property type="protein sequence ID" value="RII39160.1"/>
    <property type="molecule type" value="Genomic_DNA"/>
</dbReference>
<accession>A0A399J1K8</accession>
<evidence type="ECO:0000313" key="2">
    <source>
        <dbReference type="Proteomes" id="UP000265848"/>
    </source>
</evidence>
<sequence>MHTLPDDRARLVFEMENVAGLTIQRMSTAASSPGHKDTLFIHLEDLMTDTRMERFEQMFSHFGVSPAYMPLALAVAFKNSVFNPQMKRSKHITSGRSELWRSVFNDDLCARFREYHPDVVEKLGYSW</sequence>
<keyword evidence="2" id="KW-1185">Reference proteome</keyword>
<dbReference type="OrthoDB" id="4964299at2"/>
<dbReference type="SUPFAM" id="SSF52540">
    <property type="entry name" value="P-loop containing nucleoside triphosphate hydrolases"/>
    <property type="match status" value="1"/>
</dbReference>
<dbReference type="RefSeq" id="WP_119398600.1">
    <property type="nucleotide sequence ID" value="NZ_QWJJ01000006.1"/>
</dbReference>
<dbReference type="AlphaFoldDB" id="A0A399J1K8"/>
<gene>
    <name evidence="1" type="ORF">DL237_08380</name>
</gene>